<dbReference type="Pfam" id="PF00067">
    <property type="entry name" value="p450"/>
    <property type="match status" value="1"/>
</dbReference>
<keyword evidence="3 7" id="KW-0479">Metal-binding</keyword>
<sequence length="400" mass="44373">MTCPAHEPVPLPRERHHPLEPVRETTRLLREEPVRKVRFPNGIDAWLISGHEYFRAVMGDPQRFSSRKDETDPQMRAVSRPPVDNPAAFNRADGAQHQHYRRKLTGQFMVKRIAALRPRIQQIVDEHLDAVAARPAPVDLVNTFTLPVPSLVIAELLGVPYEHRQAFQDAASKMLGLNPTADEVQQSFARLAAILESVFDARLSDPRDDLISRLLHEQPDLSRAELTSLCAGLLIAGHETTANFSAMAIITLLQHPGQLATFTARPDRAGQAVEELMRRLTGNSSGGGLTRRAVEDVEIGGQLIRAGDWVAPNLAAANIDPALCPHAEELDLDRTPAQHVAFGYGPHACLGQNLARAELEIMLVSLFSRFPRLRLAVPVEELPFRDDMLVYGVHSLPVTW</sequence>
<dbReference type="Gene3D" id="1.10.630.10">
    <property type="entry name" value="Cytochrome P450"/>
    <property type="match status" value="1"/>
</dbReference>
<keyword evidence="2 7" id="KW-0349">Heme</keyword>
<dbReference type="RefSeq" id="WP_223659970.1">
    <property type="nucleotide sequence ID" value="NZ_BLAG01000010.1"/>
</dbReference>
<evidence type="ECO:0000313" key="10">
    <source>
        <dbReference type="Proteomes" id="UP000325598"/>
    </source>
</evidence>
<dbReference type="GO" id="GO:0016705">
    <property type="term" value="F:oxidoreductase activity, acting on paired donors, with incorporation or reduction of molecular oxygen"/>
    <property type="evidence" value="ECO:0007669"/>
    <property type="project" value="InterPro"/>
</dbReference>
<proteinExistence type="inferred from homology"/>
<feature type="region of interest" description="Disordered" evidence="8">
    <location>
        <begin position="1"/>
        <end position="20"/>
    </location>
</feature>
<accession>A0A5J4LB08</accession>
<evidence type="ECO:0000313" key="9">
    <source>
        <dbReference type="EMBL" id="GES31403.1"/>
    </source>
</evidence>
<dbReference type="GO" id="GO:0005506">
    <property type="term" value="F:iron ion binding"/>
    <property type="evidence" value="ECO:0007669"/>
    <property type="project" value="InterPro"/>
</dbReference>
<evidence type="ECO:0000256" key="7">
    <source>
        <dbReference type="RuleBase" id="RU000461"/>
    </source>
</evidence>
<evidence type="ECO:0000256" key="2">
    <source>
        <dbReference type="ARBA" id="ARBA00022617"/>
    </source>
</evidence>
<dbReference type="EMBL" id="BLAG01000010">
    <property type="protein sequence ID" value="GES31403.1"/>
    <property type="molecule type" value="Genomic_DNA"/>
</dbReference>
<dbReference type="PANTHER" id="PTHR46696:SF1">
    <property type="entry name" value="CYTOCHROME P450 YJIB-RELATED"/>
    <property type="match status" value="1"/>
</dbReference>
<evidence type="ECO:0000256" key="4">
    <source>
        <dbReference type="ARBA" id="ARBA00023002"/>
    </source>
</evidence>
<dbReference type="Proteomes" id="UP000325598">
    <property type="component" value="Unassembled WGS sequence"/>
</dbReference>
<dbReference type="InterPro" id="IPR002397">
    <property type="entry name" value="Cyt_P450_B"/>
</dbReference>
<dbReference type="GeneID" id="96752081"/>
<evidence type="ECO:0000256" key="5">
    <source>
        <dbReference type="ARBA" id="ARBA00023004"/>
    </source>
</evidence>
<gene>
    <name evidence="9" type="ORF">San01_38900</name>
</gene>
<keyword evidence="5 7" id="KW-0408">Iron</keyword>
<name>A0A5J4LB08_9ACTN</name>
<organism evidence="9 10">
    <name type="scientific">Streptomyces angustmyceticus</name>
    <dbReference type="NCBI Taxonomy" id="285578"/>
    <lineage>
        <taxon>Bacteria</taxon>
        <taxon>Bacillati</taxon>
        <taxon>Actinomycetota</taxon>
        <taxon>Actinomycetes</taxon>
        <taxon>Kitasatosporales</taxon>
        <taxon>Streptomycetaceae</taxon>
        <taxon>Streptomyces</taxon>
    </lineage>
</organism>
<comment type="similarity">
    <text evidence="1 7">Belongs to the cytochrome P450 family.</text>
</comment>
<keyword evidence="6 7" id="KW-0503">Monooxygenase</keyword>
<dbReference type="PRINTS" id="PR00385">
    <property type="entry name" value="P450"/>
</dbReference>
<dbReference type="InterPro" id="IPR001128">
    <property type="entry name" value="Cyt_P450"/>
</dbReference>
<evidence type="ECO:0000256" key="1">
    <source>
        <dbReference type="ARBA" id="ARBA00010617"/>
    </source>
</evidence>
<dbReference type="CDD" id="cd11030">
    <property type="entry name" value="CYP105-like"/>
    <property type="match status" value="1"/>
</dbReference>
<comment type="caution">
    <text evidence="9">The sequence shown here is derived from an EMBL/GenBank/DDBJ whole genome shotgun (WGS) entry which is preliminary data.</text>
</comment>
<keyword evidence="10" id="KW-1185">Reference proteome</keyword>
<dbReference type="FunFam" id="1.10.630.10:FF:000018">
    <property type="entry name" value="Cytochrome P450 monooxygenase"/>
    <property type="match status" value="1"/>
</dbReference>
<evidence type="ECO:0000256" key="8">
    <source>
        <dbReference type="SAM" id="MobiDB-lite"/>
    </source>
</evidence>
<dbReference type="InterPro" id="IPR036396">
    <property type="entry name" value="Cyt_P450_sf"/>
</dbReference>
<reference evidence="9 10" key="1">
    <citation type="submission" date="2019-10" db="EMBL/GenBank/DDBJ databases">
        <title>Whole genome shotgun sequence of Streptomyces angustmyceticus NBRC 3934.</title>
        <authorList>
            <person name="Hosoyama A."/>
            <person name="Ichikawa N."/>
            <person name="Kimura A."/>
            <person name="Kitahashi Y."/>
            <person name="Komaki H."/>
            <person name="Uohara A."/>
        </authorList>
    </citation>
    <scope>NUCLEOTIDE SEQUENCE [LARGE SCALE GENOMIC DNA]</scope>
    <source>
        <strain evidence="9 10">NBRC 3934</strain>
    </source>
</reference>
<evidence type="ECO:0000256" key="6">
    <source>
        <dbReference type="ARBA" id="ARBA00023033"/>
    </source>
</evidence>
<dbReference type="PRINTS" id="PR00359">
    <property type="entry name" value="BP450"/>
</dbReference>
<dbReference type="InterPro" id="IPR017972">
    <property type="entry name" value="Cyt_P450_CS"/>
</dbReference>
<dbReference type="AlphaFoldDB" id="A0A5J4LB08"/>
<keyword evidence="4 7" id="KW-0560">Oxidoreductase</keyword>
<evidence type="ECO:0000256" key="3">
    <source>
        <dbReference type="ARBA" id="ARBA00022723"/>
    </source>
</evidence>
<feature type="region of interest" description="Disordered" evidence="8">
    <location>
        <begin position="64"/>
        <end position="96"/>
    </location>
</feature>
<protein>
    <submittedName>
        <fullName evidence="9">Cytochrome P450</fullName>
    </submittedName>
</protein>
<dbReference type="GO" id="GO:0020037">
    <property type="term" value="F:heme binding"/>
    <property type="evidence" value="ECO:0007669"/>
    <property type="project" value="InterPro"/>
</dbReference>
<dbReference type="PANTHER" id="PTHR46696">
    <property type="entry name" value="P450, PUTATIVE (EUROFUNG)-RELATED"/>
    <property type="match status" value="1"/>
</dbReference>
<dbReference type="PROSITE" id="PS00086">
    <property type="entry name" value="CYTOCHROME_P450"/>
    <property type="match status" value="1"/>
</dbReference>
<dbReference type="SUPFAM" id="SSF48264">
    <property type="entry name" value="Cytochrome P450"/>
    <property type="match status" value="1"/>
</dbReference>
<dbReference type="GO" id="GO:0004497">
    <property type="term" value="F:monooxygenase activity"/>
    <property type="evidence" value="ECO:0007669"/>
    <property type="project" value="UniProtKB-KW"/>
</dbReference>